<accession>A0ABN0UUR2</accession>
<feature type="transmembrane region" description="Helical" evidence="1">
    <location>
        <begin position="160"/>
        <end position="181"/>
    </location>
</feature>
<proteinExistence type="predicted"/>
<keyword evidence="1" id="KW-0472">Membrane</keyword>
<feature type="transmembrane region" description="Helical" evidence="1">
    <location>
        <begin position="193"/>
        <end position="216"/>
    </location>
</feature>
<dbReference type="EMBL" id="BAAABU010000033">
    <property type="protein sequence ID" value="GAA0262143.1"/>
    <property type="molecule type" value="Genomic_DNA"/>
</dbReference>
<feature type="transmembrane region" description="Helical" evidence="1">
    <location>
        <begin position="425"/>
        <end position="446"/>
    </location>
</feature>
<name>A0ABN0UUR2_9PSEU</name>
<dbReference type="Proteomes" id="UP001500416">
    <property type="component" value="Unassembled WGS sequence"/>
</dbReference>
<evidence type="ECO:0000256" key="1">
    <source>
        <dbReference type="SAM" id="Phobius"/>
    </source>
</evidence>
<keyword evidence="1" id="KW-0812">Transmembrane</keyword>
<reference evidence="2 3" key="1">
    <citation type="journal article" date="2019" name="Int. J. Syst. Evol. Microbiol.">
        <title>The Global Catalogue of Microorganisms (GCM) 10K type strain sequencing project: providing services to taxonomists for standard genome sequencing and annotation.</title>
        <authorList>
            <consortium name="The Broad Institute Genomics Platform"/>
            <consortium name="The Broad Institute Genome Sequencing Center for Infectious Disease"/>
            <person name="Wu L."/>
            <person name="Ma J."/>
        </authorList>
    </citation>
    <scope>NUCLEOTIDE SEQUENCE [LARGE SCALE GENOMIC DNA]</scope>
    <source>
        <strain evidence="2 3">JCM 3380</strain>
    </source>
</reference>
<organism evidence="2 3">
    <name type="scientific">Saccharothrix mutabilis subsp. mutabilis</name>
    <dbReference type="NCBI Taxonomy" id="66855"/>
    <lineage>
        <taxon>Bacteria</taxon>
        <taxon>Bacillati</taxon>
        <taxon>Actinomycetota</taxon>
        <taxon>Actinomycetes</taxon>
        <taxon>Pseudonocardiales</taxon>
        <taxon>Pseudonocardiaceae</taxon>
        <taxon>Saccharothrix</taxon>
    </lineage>
</organism>
<evidence type="ECO:0000313" key="3">
    <source>
        <dbReference type="Proteomes" id="UP001500416"/>
    </source>
</evidence>
<evidence type="ECO:0000313" key="2">
    <source>
        <dbReference type="EMBL" id="GAA0262143.1"/>
    </source>
</evidence>
<sequence>MTPVAGTWRLVRLALRRDRVLLPVWITGLVVLAVTSAAATEGLFADPESLVRAAEAMNASPAMVAVYGRIHDTASLGAVALLKALSSGAAMVAVFAITLVVRHSRADEESGRGELVGSTVVGRLAPLTAALAVAGGAVVVLGLVTALGVAAAGLPVAGSFAFGLAWVCMGTAFAATAAVTAQLARGARAATGLALAALGVAYLVRAVGDAVGPAWLSWLSPLHWGHQVRPFAGDRWWVALVALGCAAALTAVAFRLAARRDLGAGVLAERHGPAHAHFHGPLGLAWRLQRGALAAWAVGFTLYGLLVGGVASSLGDMLDTPAAREVFTRLGGEKGLSDAVLTAMFGFLGVLAAAYGMQAAKHLDTEETSGRLHALLAAPLGRTRWAAGHLAVAFGGAAALLLCAGTATGAVRAAQTGEASVFGDVLTGVLVQIPAAWVLTGLVVLVHGLAPRATAVTWAVFAALLLLGELGPLLDLDHRLLNLSPFTHVPEPPVTATPLLWLTTVAALLTAAGLAALRRRDIR</sequence>
<comment type="caution">
    <text evidence="2">The sequence shown here is derived from an EMBL/GenBank/DDBJ whole genome shotgun (WGS) entry which is preliminary data.</text>
</comment>
<gene>
    <name evidence="2" type="ORF">GCM10010492_73970</name>
</gene>
<feature type="transmembrane region" description="Helical" evidence="1">
    <location>
        <begin position="390"/>
        <end position="413"/>
    </location>
</feature>
<feature type="transmembrane region" description="Helical" evidence="1">
    <location>
        <begin position="293"/>
        <end position="315"/>
    </location>
</feature>
<feature type="transmembrane region" description="Helical" evidence="1">
    <location>
        <begin position="20"/>
        <end position="39"/>
    </location>
</feature>
<feature type="transmembrane region" description="Helical" evidence="1">
    <location>
        <begin position="453"/>
        <end position="474"/>
    </location>
</feature>
<feature type="transmembrane region" description="Helical" evidence="1">
    <location>
        <begin position="124"/>
        <end position="154"/>
    </location>
</feature>
<feature type="transmembrane region" description="Helical" evidence="1">
    <location>
        <begin position="84"/>
        <end position="103"/>
    </location>
</feature>
<dbReference type="RefSeq" id="WP_343939911.1">
    <property type="nucleotide sequence ID" value="NZ_BAAABU010000033.1"/>
</dbReference>
<feature type="transmembrane region" description="Helical" evidence="1">
    <location>
        <begin position="335"/>
        <end position="355"/>
    </location>
</feature>
<keyword evidence="1" id="KW-1133">Transmembrane helix</keyword>
<feature type="transmembrane region" description="Helical" evidence="1">
    <location>
        <begin position="494"/>
        <end position="517"/>
    </location>
</feature>
<feature type="transmembrane region" description="Helical" evidence="1">
    <location>
        <begin position="236"/>
        <end position="257"/>
    </location>
</feature>
<keyword evidence="3" id="KW-1185">Reference proteome</keyword>
<protein>
    <submittedName>
        <fullName evidence="2">ABC transporter membrane-spanning protein</fullName>
    </submittedName>
</protein>